<evidence type="ECO:0000313" key="3">
    <source>
        <dbReference type="Proteomes" id="UP001179647"/>
    </source>
</evidence>
<dbReference type="Pfam" id="PF00571">
    <property type="entry name" value="CBS"/>
    <property type="match status" value="1"/>
</dbReference>
<dbReference type="InterPro" id="IPR046342">
    <property type="entry name" value="CBS_dom_sf"/>
</dbReference>
<reference evidence="2" key="1">
    <citation type="submission" date="2022-10" db="EMBL/GenBank/DDBJ databases">
        <title>Vagococcus sp. isolated from poultry meat.</title>
        <authorList>
            <person name="Johansson P."/>
            <person name="Bjorkroth J."/>
        </authorList>
    </citation>
    <scope>NUCLEOTIDE SEQUENCE</scope>
    <source>
        <strain evidence="2">STAA11</strain>
    </source>
</reference>
<evidence type="ECO:0000259" key="1">
    <source>
        <dbReference type="Pfam" id="PF00571"/>
    </source>
</evidence>
<keyword evidence="3" id="KW-1185">Reference proteome</keyword>
<dbReference type="SUPFAM" id="SSF54631">
    <property type="entry name" value="CBS-domain pair"/>
    <property type="match status" value="1"/>
</dbReference>
<gene>
    <name evidence="2" type="ORF">OL234_06465</name>
</gene>
<dbReference type="KEGG" id="vie:OL234_06465"/>
<dbReference type="Gene3D" id="3.10.580.10">
    <property type="entry name" value="CBS-domain"/>
    <property type="match status" value="1"/>
</dbReference>
<protein>
    <submittedName>
        <fullName evidence="2">CBS domain-containing protein</fullName>
    </submittedName>
</protein>
<evidence type="ECO:0000313" key="2">
    <source>
        <dbReference type="EMBL" id="WEG72628.1"/>
    </source>
</evidence>
<feature type="domain" description="CBS" evidence="1">
    <location>
        <begin position="105"/>
        <end position="144"/>
    </location>
</feature>
<sequence length="238" mass="28092">MGQQAEEFLAVFNRIEKWMRDQLDRPSAGFTDMVRKLRPRRDLQVRKYHDDLLEIAQLRNAIVHDRISPDFVIAEPNEWIIKKIKKIEMDLTQPEKVIPRFKKRVTIFDNQTDLMQILTILKEKGFSQLPIYEENQFLGLVTAHGLGLWLASRGYAGTIDIKGKKVGDVLISDRKRNNYRFISKDTHVFQAMELLLEDPTIEALLITEDGQPSKDLLGLMRPKEVFQNYYEEWRKFKW</sequence>
<proteinExistence type="predicted"/>
<name>A0AAF0I4Y7_9ENTE</name>
<dbReference type="RefSeq" id="WP_275468429.1">
    <property type="nucleotide sequence ID" value="NZ_CP110232.1"/>
</dbReference>
<dbReference type="EMBL" id="CP110232">
    <property type="protein sequence ID" value="WEG72628.1"/>
    <property type="molecule type" value="Genomic_DNA"/>
</dbReference>
<accession>A0AAF0I4Y7</accession>
<organism evidence="2 3">
    <name type="scientific">Vagococcus intermedius</name>
    <dbReference type="NCBI Taxonomy" id="2991418"/>
    <lineage>
        <taxon>Bacteria</taxon>
        <taxon>Bacillati</taxon>
        <taxon>Bacillota</taxon>
        <taxon>Bacilli</taxon>
        <taxon>Lactobacillales</taxon>
        <taxon>Enterococcaceae</taxon>
        <taxon>Vagococcus</taxon>
    </lineage>
</organism>
<dbReference type="InterPro" id="IPR000644">
    <property type="entry name" value="CBS_dom"/>
</dbReference>
<dbReference type="AlphaFoldDB" id="A0AAF0I4Y7"/>
<dbReference type="Proteomes" id="UP001179647">
    <property type="component" value="Chromosome"/>
</dbReference>